<feature type="compositionally biased region" description="Pro residues" evidence="1">
    <location>
        <begin position="352"/>
        <end position="367"/>
    </location>
</feature>
<dbReference type="EMBL" id="CP012670">
    <property type="protein sequence ID" value="AUX24061.1"/>
    <property type="molecule type" value="Genomic_DNA"/>
</dbReference>
<evidence type="ECO:0000313" key="3">
    <source>
        <dbReference type="Proteomes" id="UP000295781"/>
    </source>
</evidence>
<feature type="compositionally biased region" description="Low complexity" evidence="1">
    <location>
        <begin position="368"/>
        <end position="377"/>
    </location>
</feature>
<dbReference type="Proteomes" id="UP000295781">
    <property type="component" value="Chromosome"/>
</dbReference>
<accession>A0A4P2Q4G5</accession>
<evidence type="ECO:0000256" key="1">
    <source>
        <dbReference type="SAM" id="MobiDB-lite"/>
    </source>
</evidence>
<name>A0A4P2Q4G5_SORCE</name>
<feature type="compositionally biased region" description="Basic residues" evidence="1">
    <location>
        <begin position="279"/>
        <end position="307"/>
    </location>
</feature>
<feature type="region of interest" description="Disordered" evidence="1">
    <location>
        <begin position="352"/>
        <end position="402"/>
    </location>
</feature>
<organism evidence="2 3">
    <name type="scientific">Sorangium cellulosum</name>
    <name type="common">Polyangium cellulosum</name>
    <dbReference type="NCBI Taxonomy" id="56"/>
    <lineage>
        <taxon>Bacteria</taxon>
        <taxon>Pseudomonadati</taxon>
        <taxon>Myxococcota</taxon>
        <taxon>Polyangia</taxon>
        <taxon>Polyangiales</taxon>
        <taxon>Polyangiaceae</taxon>
        <taxon>Sorangium</taxon>
    </lineage>
</organism>
<gene>
    <name evidence="2" type="ORF">SOCEGT47_045940</name>
</gene>
<feature type="compositionally biased region" description="Basic residues" evidence="1">
    <location>
        <begin position="317"/>
        <end position="334"/>
    </location>
</feature>
<proteinExistence type="predicted"/>
<sequence>MPGPRCGRPNVPAVAGRRVGAGRPGRGALGWVPRWLHGFLRRPPCGSGRVRRGTPAVHRSPALFRRPLRCPAPRGCRACRRGCARDVQRFRLPPAYRSDLAAHRDPSGSTRGHSLTPDRASSGVSSVRATTPFLDPLDLRVDAPLVVKGDGSPGHERGGVTDRGWGDQAAAGGSTWLSSSCRCLRLTELPAGAVSWGLAAGCTGAQRAGGGAQRAARAYSLLVDGGVAAAEGDDDVGLERDVELGGEVAQRQGHLLVLGGGRGVAAWVVVGWTGRQCNRRRRWRRHRHQRHHGRQRQRRGWQRRHRRDERQQQQRQRGIRRAKRRRRRLLRGRGRILPLPDDAGCPECALMAPPPWRARHPAAPPAHPGAAGATTAANDPMRTPDGVPDGPERSASMGACSP</sequence>
<protein>
    <submittedName>
        <fullName evidence="2">Uncharacterized protein</fullName>
    </submittedName>
</protein>
<dbReference type="AlphaFoldDB" id="A0A4P2Q4G5"/>
<feature type="region of interest" description="Disordered" evidence="1">
    <location>
        <begin position="97"/>
        <end position="127"/>
    </location>
</feature>
<feature type="region of interest" description="Disordered" evidence="1">
    <location>
        <begin position="279"/>
        <end position="336"/>
    </location>
</feature>
<evidence type="ECO:0000313" key="2">
    <source>
        <dbReference type="EMBL" id="AUX24061.1"/>
    </source>
</evidence>
<reference evidence="2 3" key="1">
    <citation type="submission" date="2015-09" db="EMBL/GenBank/DDBJ databases">
        <title>Sorangium comparison.</title>
        <authorList>
            <person name="Zaburannyi N."/>
            <person name="Bunk B."/>
            <person name="Overmann J."/>
            <person name="Mueller R."/>
        </authorList>
    </citation>
    <scope>NUCLEOTIDE SEQUENCE [LARGE SCALE GENOMIC DNA]</scope>
    <source>
        <strain evidence="2 3">So ceGT47</strain>
    </source>
</reference>